<dbReference type="InterPro" id="IPR016035">
    <property type="entry name" value="Acyl_Trfase/lysoPLipase"/>
</dbReference>
<organism evidence="7 8">
    <name type="scientific">Holtiella tumoricola</name>
    <dbReference type="NCBI Taxonomy" id="3018743"/>
    <lineage>
        <taxon>Bacteria</taxon>
        <taxon>Bacillati</taxon>
        <taxon>Bacillota</taxon>
        <taxon>Clostridia</taxon>
        <taxon>Lachnospirales</taxon>
        <taxon>Cellulosilyticaceae</taxon>
        <taxon>Holtiella</taxon>
    </lineage>
</organism>
<dbReference type="InterPro" id="IPR024925">
    <property type="entry name" value="Malonyl_CoA-ACP_transAc"/>
</dbReference>
<dbReference type="InterPro" id="IPR004410">
    <property type="entry name" value="Malonyl_CoA-ACP_transAc_FabD"/>
</dbReference>
<dbReference type="AlphaFoldDB" id="A0AA42IZM9"/>
<evidence type="ECO:0000256" key="5">
    <source>
        <dbReference type="PIRSR" id="PIRSR000446-1"/>
    </source>
</evidence>
<keyword evidence="2 4" id="KW-0012">Acyltransferase</keyword>
<dbReference type="Proteomes" id="UP001169242">
    <property type="component" value="Unassembled WGS sequence"/>
</dbReference>
<dbReference type="Pfam" id="PF00698">
    <property type="entry name" value="Acyl_transf_1"/>
    <property type="match status" value="1"/>
</dbReference>
<dbReference type="InterPro" id="IPR050858">
    <property type="entry name" value="Mal-CoA-ACP_Trans/PKS_FabD"/>
</dbReference>
<dbReference type="GO" id="GO:0005829">
    <property type="term" value="C:cytosol"/>
    <property type="evidence" value="ECO:0007669"/>
    <property type="project" value="TreeGrafter"/>
</dbReference>
<sequence length="312" mass="34251">MKIAFLFSGQGVQYPGMGKNLYDNYTESKRAFNDASNILDWDVQEVCFEDKNGLINQTRYTQAALFTTSIAAFNAAVSQGIVPEAVLGFSLGEYSALVASGILSFEEALKIVDKRAQYMDQCAQEKDGGMAAVIGLQIELIEEICQLIREEGLELVVANDNCPGQVVISGEKIAIEKATPLLKEKGARRVMPLNVSGAFHSPLMDDAARHLEEELPNHIFNEVTTPIVSNVTAGYMNKDEAMKNIPLQIVRGVRFRESIEKLIDDGFDTFIEIGVKKTLCNFVGKISSDVQVLNIEDMASLTNVMNILGGEQ</sequence>
<dbReference type="GO" id="GO:0006633">
    <property type="term" value="P:fatty acid biosynthetic process"/>
    <property type="evidence" value="ECO:0007669"/>
    <property type="project" value="TreeGrafter"/>
</dbReference>
<dbReference type="PIRSF" id="PIRSF000446">
    <property type="entry name" value="Mct"/>
    <property type="match status" value="1"/>
</dbReference>
<dbReference type="SUPFAM" id="SSF55048">
    <property type="entry name" value="Probable ACP-binding domain of malonyl-CoA ACP transacylase"/>
    <property type="match status" value="1"/>
</dbReference>
<dbReference type="FunFam" id="3.30.70.250:FF:000001">
    <property type="entry name" value="Malonyl CoA-acyl carrier protein transacylase"/>
    <property type="match status" value="1"/>
</dbReference>
<feature type="active site" evidence="5">
    <location>
        <position position="200"/>
    </location>
</feature>
<dbReference type="GO" id="GO:0004314">
    <property type="term" value="F:[acyl-carrier-protein] S-malonyltransferase activity"/>
    <property type="evidence" value="ECO:0007669"/>
    <property type="project" value="UniProtKB-EC"/>
</dbReference>
<evidence type="ECO:0000256" key="3">
    <source>
        <dbReference type="ARBA" id="ARBA00048462"/>
    </source>
</evidence>
<dbReference type="EC" id="2.3.1.39" evidence="4"/>
<dbReference type="InterPro" id="IPR001227">
    <property type="entry name" value="Ac_transferase_dom_sf"/>
</dbReference>
<keyword evidence="1 4" id="KW-0808">Transferase</keyword>
<comment type="caution">
    <text evidence="7">The sequence shown here is derived from an EMBL/GenBank/DDBJ whole genome shotgun (WGS) entry which is preliminary data.</text>
</comment>
<evidence type="ECO:0000256" key="1">
    <source>
        <dbReference type="ARBA" id="ARBA00022679"/>
    </source>
</evidence>
<dbReference type="PANTHER" id="PTHR42681:SF1">
    <property type="entry name" value="MALONYL-COA-ACYL CARRIER PROTEIN TRANSACYLASE, MITOCHONDRIAL"/>
    <property type="match status" value="1"/>
</dbReference>
<reference evidence="7" key="1">
    <citation type="journal article" date="2023" name="Int. J. Syst. Evol. Microbiol.">
        <title>&lt;i&gt;Holtiella tumoricola&lt;/i&gt; gen. nov. sp. nov., isolated from a human clinical sample.</title>
        <authorList>
            <person name="Allen-Vercoe E."/>
            <person name="Daigneault M.C."/>
            <person name="Vancuren S.J."/>
            <person name="Cochrane K."/>
            <person name="O'Neal L.L."/>
            <person name="Sankaranarayanan K."/>
            <person name="Lawson P.A."/>
        </authorList>
    </citation>
    <scope>NUCLEOTIDE SEQUENCE</scope>
    <source>
        <strain evidence="7">CC70A</strain>
    </source>
</reference>
<dbReference type="SMART" id="SM00827">
    <property type="entry name" value="PKS_AT"/>
    <property type="match status" value="1"/>
</dbReference>
<evidence type="ECO:0000313" key="8">
    <source>
        <dbReference type="Proteomes" id="UP001169242"/>
    </source>
</evidence>
<evidence type="ECO:0000256" key="4">
    <source>
        <dbReference type="PIRNR" id="PIRNR000446"/>
    </source>
</evidence>
<name>A0AA42IZM9_9FIRM</name>
<evidence type="ECO:0000313" key="7">
    <source>
        <dbReference type="EMBL" id="MDA3730490.1"/>
    </source>
</evidence>
<accession>A0AA42IZM9</accession>
<dbReference type="SUPFAM" id="SSF52151">
    <property type="entry name" value="FabD/lysophospholipase-like"/>
    <property type="match status" value="1"/>
</dbReference>
<gene>
    <name evidence="7" type="primary">fabD</name>
    <name evidence="7" type="ORF">PBV87_03080</name>
</gene>
<proteinExistence type="inferred from homology"/>
<dbReference type="PANTHER" id="PTHR42681">
    <property type="entry name" value="MALONYL-COA-ACYL CARRIER PROTEIN TRANSACYLASE, MITOCHONDRIAL"/>
    <property type="match status" value="1"/>
</dbReference>
<comment type="similarity">
    <text evidence="4">Belongs to the fabD family.</text>
</comment>
<dbReference type="RefSeq" id="WP_271011115.1">
    <property type="nucleotide sequence ID" value="NZ_JAQIFT010000014.1"/>
</dbReference>
<dbReference type="EMBL" id="JAQIFT010000014">
    <property type="protein sequence ID" value="MDA3730490.1"/>
    <property type="molecule type" value="Genomic_DNA"/>
</dbReference>
<feature type="active site" evidence="5">
    <location>
        <position position="90"/>
    </location>
</feature>
<keyword evidence="8" id="KW-1185">Reference proteome</keyword>
<comment type="catalytic activity">
    <reaction evidence="3 4">
        <text>holo-[ACP] + malonyl-CoA = malonyl-[ACP] + CoA</text>
        <dbReference type="Rhea" id="RHEA:41792"/>
        <dbReference type="Rhea" id="RHEA-COMP:9623"/>
        <dbReference type="Rhea" id="RHEA-COMP:9685"/>
        <dbReference type="ChEBI" id="CHEBI:57287"/>
        <dbReference type="ChEBI" id="CHEBI:57384"/>
        <dbReference type="ChEBI" id="CHEBI:64479"/>
        <dbReference type="ChEBI" id="CHEBI:78449"/>
        <dbReference type="EC" id="2.3.1.39"/>
    </reaction>
</comment>
<dbReference type="InterPro" id="IPR014043">
    <property type="entry name" value="Acyl_transferase_dom"/>
</dbReference>
<dbReference type="Gene3D" id="3.30.70.250">
    <property type="entry name" value="Malonyl-CoA ACP transacylase, ACP-binding"/>
    <property type="match status" value="1"/>
</dbReference>
<dbReference type="NCBIfam" id="TIGR00128">
    <property type="entry name" value="fabD"/>
    <property type="match status" value="1"/>
</dbReference>
<feature type="domain" description="Malonyl-CoA:ACP transacylase (MAT)" evidence="6">
    <location>
        <begin position="6"/>
        <end position="307"/>
    </location>
</feature>
<evidence type="ECO:0000256" key="2">
    <source>
        <dbReference type="ARBA" id="ARBA00023315"/>
    </source>
</evidence>
<dbReference type="Gene3D" id="3.40.366.10">
    <property type="entry name" value="Malonyl-Coenzyme A Acyl Carrier Protein, domain 2"/>
    <property type="match status" value="1"/>
</dbReference>
<protein>
    <recommendedName>
        <fullName evidence="4">Malonyl CoA-acyl carrier protein transacylase</fullName>
        <ecNumber evidence="4">2.3.1.39</ecNumber>
    </recommendedName>
</protein>
<dbReference type="InterPro" id="IPR016036">
    <property type="entry name" value="Malonyl_transacylase_ACP-bd"/>
</dbReference>
<evidence type="ECO:0000259" key="6">
    <source>
        <dbReference type="SMART" id="SM00827"/>
    </source>
</evidence>